<reference evidence="1" key="1">
    <citation type="submission" date="2021-04" db="EMBL/GenBank/DDBJ databases">
        <title>Genome based classification of Actinospica acidithermotolerans sp. nov., an actinobacterium isolated from an Indonesian hot spring.</title>
        <authorList>
            <person name="Kusuma A.B."/>
            <person name="Putra K.E."/>
            <person name="Nafisah S."/>
            <person name="Loh J."/>
            <person name="Nouioui I."/>
            <person name="Goodfellow M."/>
        </authorList>
    </citation>
    <scope>NUCLEOTIDE SEQUENCE</scope>
    <source>
        <strain evidence="1">MGRD01-02</strain>
    </source>
</reference>
<evidence type="ECO:0000313" key="1">
    <source>
        <dbReference type="EMBL" id="MBR7826937.1"/>
    </source>
</evidence>
<gene>
    <name evidence="1" type="ORF">KDK95_11535</name>
</gene>
<organism evidence="1 2">
    <name type="scientific">Actinospica acidithermotolerans</name>
    <dbReference type="NCBI Taxonomy" id="2828514"/>
    <lineage>
        <taxon>Bacteria</taxon>
        <taxon>Bacillati</taxon>
        <taxon>Actinomycetota</taxon>
        <taxon>Actinomycetes</taxon>
        <taxon>Catenulisporales</taxon>
        <taxon>Actinospicaceae</taxon>
        <taxon>Actinospica</taxon>
    </lineage>
</organism>
<name>A0A941E9A5_9ACTN</name>
<proteinExistence type="predicted"/>
<comment type="caution">
    <text evidence="1">The sequence shown here is derived from an EMBL/GenBank/DDBJ whole genome shotgun (WGS) entry which is preliminary data.</text>
</comment>
<keyword evidence="2" id="KW-1185">Reference proteome</keyword>
<dbReference type="AlphaFoldDB" id="A0A941E9A5"/>
<accession>A0A941E9A5</accession>
<dbReference type="RefSeq" id="WP_212518084.1">
    <property type="nucleotide sequence ID" value="NZ_JAGSOH010000025.1"/>
</dbReference>
<protein>
    <submittedName>
        <fullName evidence="1">Uncharacterized protein</fullName>
    </submittedName>
</protein>
<sequence length="76" mass="7900">MNLTDIDVDADETVKAWKAPGAGRGGPAGHPAGQIRLSAPRRLGRRAELLAGPERGRNEDTVIPTITTVTAGLQSA</sequence>
<dbReference type="EMBL" id="JAGSOH010000025">
    <property type="protein sequence ID" value="MBR7826937.1"/>
    <property type="molecule type" value="Genomic_DNA"/>
</dbReference>
<evidence type="ECO:0000313" key="2">
    <source>
        <dbReference type="Proteomes" id="UP000676325"/>
    </source>
</evidence>
<dbReference type="Proteomes" id="UP000676325">
    <property type="component" value="Unassembled WGS sequence"/>
</dbReference>